<keyword evidence="1" id="KW-1133">Transmembrane helix</keyword>
<dbReference type="AlphaFoldDB" id="A0A562DJQ2"/>
<proteinExistence type="predicted"/>
<feature type="transmembrane region" description="Helical" evidence="1">
    <location>
        <begin position="21"/>
        <end position="41"/>
    </location>
</feature>
<reference evidence="2 3" key="1">
    <citation type="submission" date="2019-07" db="EMBL/GenBank/DDBJ databases">
        <title>Genome sequencing of lignin-degrading bacterial isolates.</title>
        <authorList>
            <person name="Gladden J."/>
        </authorList>
    </citation>
    <scope>NUCLEOTIDE SEQUENCE [LARGE SCALE GENOMIC DNA]</scope>
    <source>
        <strain evidence="2 3">J45</strain>
    </source>
</reference>
<keyword evidence="1" id="KW-0472">Membrane</keyword>
<dbReference type="Proteomes" id="UP000317573">
    <property type="component" value="Unassembled WGS sequence"/>
</dbReference>
<protein>
    <submittedName>
        <fullName evidence="2">Uncharacterized protein</fullName>
    </submittedName>
</protein>
<evidence type="ECO:0000256" key="1">
    <source>
        <dbReference type="SAM" id="Phobius"/>
    </source>
</evidence>
<keyword evidence="1" id="KW-0812">Transmembrane</keyword>
<name>A0A562DJQ2_RHORH</name>
<dbReference type="EMBL" id="VLJT01000050">
    <property type="protein sequence ID" value="TWH09797.1"/>
    <property type="molecule type" value="Genomic_DNA"/>
</dbReference>
<accession>A0A562DJQ2</accession>
<evidence type="ECO:0000313" key="3">
    <source>
        <dbReference type="Proteomes" id="UP000317573"/>
    </source>
</evidence>
<comment type="caution">
    <text evidence="2">The sequence shown here is derived from an EMBL/GenBank/DDBJ whole genome shotgun (WGS) entry which is preliminary data.</text>
</comment>
<evidence type="ECO:0000313" key="2">
    <source>
        <dbReference type="EMBL" id="TWH09797.1"/>
    </source>
</evidence>
<organism evidence="2 3">
    <name type="scientific">Rhodococcus rhodochrous J45</name>
    <dbReference type="NCBI Taxonomy" id="935266"/>
    <lineage>
        <taxon>Bacteria</taxon>
        <taxon>Bacillati</taxon>
        <taxon>Actinomycetota</taxon>
        <taxon>Actinomycetes</taxon>
        <taxon>Mycobacteriales</taxon>
        <taxon>Nocardiaceae</taxon>
        <taxon>Rhodococcus</taxon>
    </lineage>
</organism>
<feature type="transmembrane region" description="Helical" evidence="1">
    <location>
        <begin position="47"/>
        <end position="67"/>
    </location>
</feature>
<sequence>MWWRWVRCRGFSAMFPSCGRFDAVGAVGPSAALVCLLPAISKGVDRGWSSTLTIGFLAAVVLLLVVWGRCSP</sequence>
<gene>
    <name evidence="2" type="ORF">L618_000500001170</name>
</gene>